<protein>
    <submittedName>
        <fullName evidence="1">Uncharacterized protein</fullName>
    </submittedName>
</protein>
<sequence length="44" mass="5128">MYVEQLRWLSAIPCPKPIHLPPTHFAFLEEGVFLAKMINQNSFI</sequence>
<dbReference type="AlphaFoldDB" id="A0A1C4F9C6"/>
<organism evidence="1 2">
    <name type="scientific">Bacillus wiedmannii</name>
    <dbReference type="NCBI Taxonomy" id="1890302"/>
    <lineage>
        <taxon>Bacteria</taxon>
        <taxon>Bacillati</taxon>
        <taxon>Bacillota</taxon>
        <taxon>Bacilli</taxon>
        <taxon>Bacillales</taxon>
        <taxon>Bacillaceae</taxon>
        <taxon>Bacillus</taxon>
        <taxon>Bacillus cereus group</taxon>
    </lineage>
</organism>
<name>A0A1C4F9C6_9BACI</name>
<evidence type="ECO:0000313" key="2">
    <source>
        <dbReference type="Proteomes" id="UP000196052"/>
    </source>
</evidence>
<evidence type="ECO:0000313" key="1">
    <source>
        <dbReference type="EMBL" id="SCC52131.1"/>
    </source>
</evidence>
<dbReference type="EMBL" id="FMBE01000014">
    <property type="protein sequence ID" value="SCC52131.1"/>
    <property type="molecule type" value="Genomic_DNA"/>
</dbReference>
<reference evidence="2" key="1">
    <citation type="submission" date="2016-08" db="EMBL/GenBank/DDBJ databases">
        <authorList>
            <person name="Loux V."/>
            <person name="Rue O."/>
        </authorList>
    </citation>
    <scope>NUCLEOTIDE SEQUENCE [LARGE SCALE GENOMIC DNA]</scope>
    <source>
        <strain evidence="2">INRA Bc05-F1</strain>
    </source>
</reference>
<dbReference type="Proteomes" id="UP000196052">
    <property type="component" value="Unassembled WGS sequence"/>
</dbReference>
<proteinExistence type="predicted"/>
<gene>
    <name evidence="1" type="ORF">BC05F1_04113</name>
</gene>
<accession>A0A1C4F9C6</accession>